<reference evidence="2 3" key="1">
    <citation type="submission" date="2024-06" db="EMBL/GenBank/DDBJ databases">
        <title>Chitinophaga defluvii sp. nov., isolated from municipal sewage.</title>
        <authorList>
            <person name="Zhang L."/>
        </authorList>
    </citation>
    <scope>NUCLEOTIDE SEQUENCE [LARGE SCALE GENOMIC DNA]</scope>
    <source>
        <strain evidence="2 3">H8</strain>
    </source>
</reference>
<proteinExistence type="predicted"/>
<dbReference type="Proteomes" id="UP001549749">
    <property type="component" value="Unassembled WGS sequence"/>
</dbReference>
<organism evidence="2 3">
    <name type="scientific">Chitinophaga defluvii</name>
    <dbReference type="NCBI Taxonomy" id="3163343"/>
    <lineage>
        <taxon>Bacteria</taxon>
        <taxon>Pseudomonadati</taxon>
        <taxon>Bacteroidota</taxon>
        <taxon>Chitinophagia</taxon>
        <taxon>Chitinophagales</taxon>
        <taxon>Chitinophagaceae</taxon>
        <taxon>Chitinophaga</taxon>
    </lineage>
</organism>
<sequence length="548" mass="63688">MARKCYPLLMILVVWMYAGKVSGQIPDLRRNLNYKGILHPNCDPMPLEISDQRYPFVINNAFFLMGLTKNYSIFKLDITKKATYAINVLCDSVPVNFLVVAADTMMIPEYGEKREYLSRLTAEMEDSKDYYLVLFKEEKNRSHVKADVSFCENEPGRVNYLQPTKITEETTRDLYLYDEKAVSYEGMKYAMFDISSLSDHNNYVRIRVSADFVPVIVGLNGKDQIIIRDKGLKDEYTSTLLVSKKDSIAKIGIKVYRDEKTKYENAQYKYNIRVETFPYNPDGKWWERIKWWFQDPLFTFLAALVVTAISVYVSYVISRKKKILHYRELVDSVIIFDDPADSGSTPITVENEVLHKACLFRMKLHNNSGSRIEKSYVKEKVTIELLNMVRIVTFKMTPAGNGWGTITKTGDNIITVDFDFIDDGDELEFKIIAEIDEHYFPKGGIHIKMRGKIAEVKIKEYVNTPQELFDSTFMGFGMFFYLMLIPLLLVSAFDLRLPSWGSTIMSFIYSVWGIFAVVYFTCFKRGRRIMMGMFHQFKYSLKRLLQRG</sequence>
<comment type="caution">
    <text evidence="2">The sequence shown here is derived from an EMBL/GenBank/DDBJ whole genome shotgun (WGS) entry which is preliminary data.</text>
</comment>
<feature type="transmembrane region" description="Helical" evidence="1">
    <location>
        <begin position="297"/>
        <end position="317"/>
    </location>
</feature>
<evidence type="ECO:0008006" key="4">
    <source>
        <dbReference type="Google" id="ProtNLM"/>
    </source>
</evidence>
<feature type="transmembrane region" description="Helical" evidence="1">
    <location>
        <begin position="473"/>
        <end position="493"/>
    </location>
</feature>
<name>A0ABV2TAQ2_9BACT</name>
<evidence type="ECO:0000256" key="1">
    <source>
        <dbReference type="SAM" id="Phobius"/>
    </source>
</evidence>
<feature type="transmembrane region" description="Helical" evidence="1">
    <location>
        <begin position="499"/>
        <end position="523"/>
    </location>
</feature>
<gene>
    <name evidence="2" type="ORF">ABR189_21910</name>
</gene>
<protein>
    <recommendedName>
        <fullName evidence="4">Oxygen tolerance protein BatD</fullName>
    </recommendedName>
</protein>
<keyword evidence="1" id="KW-1133">Transmembrane helix</keyword>
<keyword evidence="1" id="KW-0472">Membrane</keyword>
<dbReference type="EMBL" id="JBEXAC010000002">
    <property type="protein sequence ID" value="MET7000061.1"/>
    <property type="molecule type" value="Genomic_DNA"/>
</dbReference>
<dbReference type="RefSeq" id="WP_354662622.1">
    <property type="nucleotide sequence ID" value="NZ_JBEXAC010000002.1"/>
</dbReference>
<keyword evidence="3" id="KW-1185">Reference proteome</keyword>
<evidence type="ECO:0000313" key="3">
    <source>
        <dbReference type="Proteomes" id="UP001549749"/>
    </source>
</evidence>
<evidence type="ECO:0000313" key="2">
    <source>
        <dbReference type="EMBL" id="MET7000061.1"/>
    </source>
</evidence>
<accession>A0ABV2TAQ2</accession>
<keyword evidence="1" id="KW-0812">Transmembrane</keyword>